<evidence type="ECO:0000313" key="2">
    <source>
        <dbReference type="EMBL" id="KKK52807.1"/>
    </source>
</evidence>
<evidence type="ECO:0000256" key="1">
    <source>
        <dbReference type="ARBA" id="ARBA00023172"/>
    </source>
</evidence>
<dbReference type="AlphaFoldDB" id="A0A0F8W7M3"/>
<sequence>MNLSAFLTQVYVPTHLGIAETSVKQMAMAIRLFDRWAGRSIATEELDDPLLLRFLSDYLSQGHSPATVNAKRRFLLALWREAHRRGHCPRMPTHIPRLKEHLQLPQAWRVDEIERILAAARLAPGTIAEVPACRWWPSIVLACFDSGARIGAIRQVQSDDIRLADRGMVLRAQTQKDRRARWCSLHDQTIAACAAIYADSRELMWPWPHTREWLDQSFKRILSQAGVRYGRGKGGLWHK</sequence>
<dbReference type="GO" id="GO:0015074">
    <property type="term" value="P:DNA integration"/>
    <property type="evidence" value="ECO:0007669"/>
    <property type="project" value="InterPro"/>
</dbReference>
<name>A0A0F8W7M3_9ZZZZ</name>
<dbReference type="SUPFAM" id="SSF56349">
    <property type="entry name" value="DNA breaking-rejoining enzymes"/>
    <property type="match status" value="1"/>
</dbReference>
<dbReference type="GO" id="GO:0006310">
    <property type="term" value="P:DNA recombination"/>
    <property type="evidence" value="ECO:0007669"/>
    <property type="project" value="UniProtKB-KW"/>
</dbReference>
<organism evidence="2">
    <name type="scientific">marine sediment metagenome</name>
    <dbReference type="NCBI Taxonomy" id="412755"/>
    <lineage>
        <taxon>unclassified sequences</taxon>
        <taxon>metagenomes</taxon>
        <taxon>ecological metagenomes</taxon>
    </lineage>
</organism>
<gene>
    <name evidence="2" type="ORF">LCGC14_3101200</name>
</gene>
<dbReference type="InterPro" id="IPR011010">
    <property type="entry name" value="DNA_brk_join_enz"/>
</dbReference>
<reference evidence="2" key="1">
    <citation type="journal article" date="2015" name="Nature">
        <title>Complex archaea that bridge the gap between prokaryotes and eukaryotes.</title>
        <authorList>
            <person name="Spang A."/>
            <person name="Saw J.H."/>
            <person name="Jorgensen S.L."/>
            <person name="Zaremba-Niedzwiedzka K."/>
            <person name="Martijn J."/>
            <person name="Lind A.E."/>
            <person name="van Eijk R."/>
            <person name="Schleper C."/>
            <person name="Guy L."/>
            <person name="Ettema T.J."/>
        </authorList>
    </citation>
    <scope>NUCLEOTIDE SEQUENCE</scope>
</reference>
<dbReference type="EMBL" id="LAZR01066831">
    <property type="protein sequence ID" value="KKK52807.1"/>
    <property type="molecule type" value="Genomic_DNA"/>
</dbReference>
<dbReference type="GO" id="GO:0003677">
    <property type="term" value="F:DNA binding"/>
    <property type="evidence" value="ECO:0007669"/>
    <property type="project" value="InterPro"/>
</dbReference>
<evidence type="ECO:0008006" key="3">
    <source>
        <dbReference type="Google" id="ProtNLM"/>
    </source>
</evidence>
<feature type="non-terminal residue" evidence="2">
    <location>
        <position position="239"/>
    </location>
</feature>
<keyword evidence="1" id="KW-0233">DNA recombination</keyword>
<accession>A0A0F8W7M3</accession>
<proteinExistence type="predicted"/>
<protein>
    <recommendedName>
        <fullName evidence="3">Core-binding (CB) domain-containing protein</fullName>
    </recommendedName>
</protein>
<dbReference type="InterPro" id="IPR013762">
    <property type="entry name" value="Integrase-like_cat_sf"/>
</dbReference>
<dbReference type="Gene3D" id="1.10.443.10">
    <property type="entry name" value="Intergrase catalytic core"/>
    <property type="match status" value="1"/>
</dbReference>
<comment type="caution">
    <text evidence="2">The sequence shown here is derived from an EMBL/GenBank/DDBJ whole genome shotgun (WGS) entry which is preliminary data.</text>
</comment>